<reference evidence="2 3" key="1">
    <citation type="submission" date="2017-03" db="EMBL/GenBank/DDBJ databases">
        <title>Lifting the veil on microbial sulfur biogeochemistry in mining wastewaters.</title>
        <authorList>
            <person name="Kantor R.S."/>
            <person name="Colenbrander Nelson T."/>
            <person name="Marshall S."/>
            <person name="Bennett D."/>
            <person name="Apte S."/>
            <person name="Camacho D."/>
            <person name="Thomas B.C."/>
            <person name="Warren L.A."/>
            <person name="Banfield J.F."/>
        </authorList>
    </citation>
    <scope>NUCLEOTIDE SEQUENCE [LARGE SCALE GENOMIC DNA]</scope>
    <source>
        <strain evidence="2">32-69-9</strain>
    </source>
</reference>
<comment type="caution">
    <text evidence="2">The sequence shown here is derived from an EMBL/GenBank/DDBJ whole genome shotgun (WGS) entry which is preliminary data.</text>
</comment>
<dbReference type="PROSITE" id="PS51186">
    <property type="entry name" value="GNAT"/>
    <property type="match status" value="1"/>
</dbReference>
<proteinExistence type="predicted"/>
<evidence type="ECO:0000313" key="3">
    <source>
        <dbReference type="Proteomes" id="UP000215595"/>
    </source>
</evidence>
<sequence>MTPDDLDAVSAVAAVAFPNHFEDRACFANRLSLHPQGCRVLADETGLSGYIVAYPWRRGRIPPLNSLIDAVPDDADLTYLHDLALLPETRGAGHARIAIEALASEAAAAGWPALALVAVNDAEAFWTRHGFVTDPAPDLSAKLATYGPDARYMVRPL</sequence>
<feature type="domain" description="N-acetyltransferase" evidence="1">
    <location>
        <begin position="1"/>
        <end position="157"/>
    </location>
</feature>
<accession>A0A258FKU5</accession>
<dbReference type="Proteomes" id="UP000215595">
    <property type="component" value="Unassembled WGS sequence"/>
</dbReference>
<dbReference type="GO" id="GO:0016747">
    <property type="term" value="F:acyltransferase activity, transferring groups other than amino-acyl groups"/>
    <property type="evidence" value="ECO:0007669"/>
    <property type="project" value="InterPro"/>
</dbReference>
<dbReference type="Pfam" id="PF00583">
    <property type="entry name" value="Acetyltransf_1"/>
    <property type="match status" value="1"/>
</dbReference>
<protein>
    <submittedName>
        <fullName evidence="2">GNAT family N-acetyltransferase</fullName>
    </submittedName>
</protein>
<dbReference type="InterPro" id="IPR000182">
    <property type="entry name" value="GNAT_dom"/>
</dbReference>
<dbReference type="SUPFAM" id="SSF55729">
    <property type="entry name" value="Acyl-CoA N-acyltransferases (Nat)"/>
    <property type="match status" value="1"/>
</dbReference>
<evidence type="ECO:0000313" key="2">
    <source>
        <dbReference type="EMBL" id="OYX33145.1"/>
    </source>
</evidence>
<dbReference type="EMBL" id="NCEB01000018">
    <property type="protein sequence ID" value="OYX33145.1"/>
    <property type="molecule type" value="Genomic_DNA"/>
</dbReference>
<dbReference type="Gene3D" id="3.40.630.30">
    <property type="match status" value="1"/>
</dbReference>
<evidence type="ECO:0000259" key="1">
    <source>
        <dbReference type="PROSITE" id="PS51186"/>
    </source>
</evidence>
<organism evidence="2 3">
    <name type="scientific">Brevundimonas subvibrioides</name>
    <dbReference type="NCBI Taxonomy" id="74313"/>
    <lineage>
        <taxon>Bacteria</taxon>
        <taxon>Pseudomonadati</taxon>
        <taxon>Pseudomonadota</taxon>
        <taxon>Alphaproteobacteria</taxon>
        <taxon>Caulobacterales</taxon>
        <taxon>Caulobacteraceae</taxon>
        <taxon>Brevundimonas</taxon>
    </lineage>
</organism>
<name>A0A258FKU5_9CAUL</name>
<gene>
    <name evidence="2" type="ORF">B7Z01_09500</name>
</gene>
<keyword evidence="2" id="KW-0808">Transferase</keyword>
<dbReference type="InterPro" id="IPR016181">
    <property type="entry name" value="Acyl_CoA_acyltransferase"/>
</dbReference>
<dbReference type="AlphaFoldDB" id="A0A258FKU5"/>